<comment type="caution">
    <text evidence="11">The sequence shown here is derived from an EMBL/GenBank/DDBJ whole genome shotgun (WGS) entry which is preliminary data.</text>
</comment>
<evidence type="ECO:0000256" key="2">
    <source>
        <dbReference type="ARBA" id="ARBA00004611"/>
    </source>
</evidence>
<keyword evidence="10" id="KW-0175">Coiled coil</keyword>
<gene>
    <name evidence="11" type="ORF">TKK_009408</name>
</gene>
<evidence type="ECO:0000256" key="9">
    <source>
        <dbReference type="ARBA" id="ARBA00023273"/>
    </source>
</evidence>
<reference evidence="11 12" key="1">
    <citation type="journal article" date="2024" name="bioRxiv">
        <title>A reference genome for Trichogramma kaykai: A tiny desert-dwelling parasitoid wasp with competing sex-ratio distorters.</title>
        <authorList>
            <person name="Culotta J."/>
            <person name="Lindsey A.R."/>
        </authorList>
    </citation>
    <scope>NUCLEOTIDE SEQUENCE [LARGE SCALE GENOMIC DNA]</scope>
    <source>
        <strain evidence="11 12">KSX58</strain>
    </source>
</reference>
<evidence type="ECO:0000256" key="6">
    <source>
        <dbReference type="ARBA" id="ARBA00022846"/>
    </source>
</evidence>
<evidence type="ECO:0000256" key="10">
    <source>
        <dbReference type="SAM" id="Coils"/>
    </source>
</evidence>
<evidence type="ECO:0000256" key="7">
    <source>
        <dbReference type="ARBA" id="ARBA00023069"/>
    </source>
</evidence>
<dbReference type="PROSITE" id="PS50096">
    <property type="entry name" value="IQ"/>
    <property type="match status" value="1"/>
</dbReference>
<feature type="coiled-coil region" evidence="10">
    <location>
        <begin position="261"/>
        <end position="316"/>
    </location>
</feature>
<keyword evidence="8" id="KW-0206">Cytoskeleton</keyword>
<name>A0ABD2WV59_9HYME</name>
<dbReference type="Proteomes" id="UP001627154">
    <property type="component" value="Unassembled WGS sequence"/>
</dbReference>
<dbReference type="InterPro" id="IPR042815">
    <property type="entry name" value="DRC10"/>
</dbReference>
<evidence type="ECO:0000313" key="12">
    <source>
        <dbReference type="Proteomes" id="UP001627154"/>
    </source>
</evidence>
<sequence>MEIRELAIDRMDRILRRFSRKLEIACCWSKKFSRICCLAESTRRSSNCARKVEAMTTSSPRKAVVALGVTNHRSTKLLDWAVVLESLSQHEDRILECIDKQTLSEDAVAIIDRLGRLRQLLEWQMKSTPRQVRARKIDLRNAVSSIESVRQRISSLEEEFEEETAQYRQIVDDAQMDIDRLSSQIDKLAEQHRSKLRHEVHHFELALRDSKEDALGQENSLANQLRAHRVMLDELRAADLTQENELRQQCLIKEKANIAARRAYDDDLSKLHELKEALEKQLRLTDQHFNALEEEYRLQTEQYERLKRERELATMQAFADRLRNFERQRAARIIQRAWRQHLQRVLSAKKKKRARSRNK</sequence>
<dbReference type="AlphaFoldDB" id="A0ABD2WV59"/>
<keyword evidence="12" id="KW-1185">Reference proteome</keyword>
<evidence type="ECO:0000256" key="4">
    <source>
        <dbReference type="ARBA" id="ARBA00021752"/>
    </source>
</evidence>
<evidence type="ECO:0000256" key="5">
    <source>
        <dbReference type="ARBA" id="ARBA00022490"/>
    </source>
</evidence>
<dbReference type="PANTHER" id="PTHR31598:SF1">
    <property type="entry name" value="DYNEIN REGULATORY COMPLEX PROTEIN 10"/>
    <property type="match status" value="1"/>
</dbReference>
<comment type="function">
    <text evidence="1">Component of the nexin-dynein regulatory complex (N-DRC), a key regulator of ciliary/flagellar motility which maintains the alignment and integrity of the distal axoneme and regulates microtubule sliding in motile axonemes.</text>
</comment>
<evidence type="ECO:0000313" key="11">
    <source>
        <dbReference type="EMBL" id="KAL3396842.1"/>
    </source>
</evidence>
<accession>A0ABD2WV59</accession>
<organism evidence="11 12">
    <name type="scientific">Trichogramma kaykai</name>
    <dbReference type="NCBI Taxonomy" id="54128"/>
    <lineage>
        <taxon>Eukaryota</taxon>
        <taxon>Metazoa</taxon>
        <taxon>Ecdysozoa</taxon>
        <taxon>Arthropoda</taxon>
        <taxon>Hexapoda</taxon>
        <taxon>Insecta</taxon>
        <taxon>Pterygota</taxon>
        <taxon>Neoptera</taxon>
        <taxon>Endopterygota</taxon>
        <taxon>Hymenoptera</taxon>
        <taxon>Apocrita</taxon>
        <taxon>Proctotrupomorpha</taxon>
        <taxon>Chalcidoidea</taxon>
        <taxon>Trichogrammatidae</taxon>
        <taxon>Trichogramma</taxon>
    </lineage>
</organism>
<evidence type="ECO:0000256" key="3">
    <source>
        <dbReference type="ARBA" id="ARBA00009071"/>
    </source>
</evidence>
<evidence type="ECO:0000256" key="8">
    <source>
        <dbReference type="ARBA" id="ARBA00023212"/>
    </source>
</evidence>
<protein>
    <recommendedName>
        <fullName evidence="4">Dynein regulatory complex protein 10</fullName>
    </recommendedName>
</protein>
<comment type="subcellular location">
    <subcellularLocation>
        <location evidence="2">Cytoplasm</location>
        <location evidence="2">Cytoskeleton</location>
        <location evidence="2">Flagellum axoneme</location>
    </subcellularLocation>
</comment>
<proteinExistence type="inferred from homology"/>
<evidence type="ECO:0000256" key="1">
    <source>
        <dbReference type="ARBA" id="ARBA00003029"/>
    </source>
</evidence>
<keyword evidence="6" id="KW-0282">Flagellum</keyword>
<dbReference type="EMBL" id="JBJJXI010000069">
    <property type="protein sequence ID" value="KAL3396842.1"/>
    <property type="molecule type" value="Genomic_DNA"/>
</dbReference>
<dbReference type="PANTHER" id="PTHR31598">
    <property type="entry name" value="IQ DOMAIN-CONTAINING PROTEIN D"/>
    <property type="match status" value="1"/>
</dbReference>
<keyword evidence="5" id="KW-0963">Cytoplasm</keyword>
<comment type="similarity">
    <text evidence="3">Belongs to the DRC10 family.</text>
</comment>
<keyword evidence="7" id="KW-0969">Cilium</keyword>
<keyword evidence="9" id="KW-0966">Cell projection</keyword>
<feature type="coiled-coil region" evidence="10">
    <location>
        <begin position="139"/>
        <end position="191"/>
    </location>
</feature>